<proteinExistence type="predicted"/>
<gene>
    <name evidence="1" type="ORF">ACERLL_06695</name>
</gene>
<comment type="caution">
    <text evidence="1">The sequence shown here is derived from an EMBL/GenBank/DDBJ whole genome shotgun (WGS) entry which is preliminary data.</text>
</comment>
<reference evidence="1 2" key="1">
    <citation type="submission" date="2024-08" db="EMBL/GenBank/DDBJ databases">
        <title>Whole-genome sequencing of halo(alkali)philic microorganisms from hypersaline lakes.</title>
        <authorList>
            <person name="Sorokin D.Y."/>
            <person name="Merkel A.Y."/>
            <person name="Messina E."/>
            <person name="Yakimov M."/>
        </authorList>
    </citation>
    <scope>NUCLEOTIDE SEQUENCE [LARGE SCALE GENOMIC DNA]</scope>
    <source>
        <strain evidence="1 2">Cl-TMA</strain>
    </source>
</reference>
<sequence length="101" mass="11702">MARDLQLYADLEVADIHHPEVQETLTDLSRRLDRSQRPSEVVTEGRRIHLGVGYLDNNPAYTHWLFQAVSRLVKHTRQPSVECQICDSTGDWWSERVYPAA</sequence>
<accession>A0ABV4TT54</accession>
<keyword evidence="2" id="KW-1185">Reference proteome</keyword>
<dbReference type="RefSeq" id="WP_373655298.1">
    <property type="nucleotide sequence ID" value="NZ_JBGUAW010000004.1"/>
</dbReference>
<protein>
    <submittedName>
        <fullName evidence="1">Uncharacterized protein</fullName>
    </submittedName>
</protein>
<name>A0ABV4TT54_9GAMM</name>
<dbReference type="Proteomes" id="UP001575181">
    <property type="component" value="Unassembled WGS sequence"/>
</dbReference>
<evidence type="ECO:0000313" key="1">
    <source>
        <dbReference type="EMBL" id="MFA9460514.1"/>
    </source>
</evidence>
<dbReference type="EMBL" id="JBGUAW010000004">
    <property type="protein sequence ID" value="MFA9460514.1"/>
    <property type="molecule type" value="Genomic_DNA"/>
</dbReference>
<evidence type="ECO:0000313" key="2">
    <source>
        <dbReference type="Proteomes" id="UP001575181"/>
    </source>
</evidence>
<organism evidence="1 2">
    <name type="scientific">Thiohalorhabdus methylotrophus</name>
    <dbReference type="NCBI Taxonomy" id="3242694"/>
    <lineage>
        <taxon>Bacteria</taxon>
        <taxon>Pseudomonadati</taxon>
        <taxon>Pseudomonadota</taxon>
        <taxon>Gammaproteobacteria</taxon>
        <taxon>Thiohalorhabdales</taxon>
        <taxon>Thiohalorhabdaceae</taxon>
        <taxon>Thiohalorhabdus</taxon>
    </lineage>
</organism>